<proteinExistence type="predicted"/>
<protein>
    <submittedName>
        <fullName evidence="1">Uncharacterized protein</fullName>
    </submittedName>
</protein>
<name>A0A4D7B393_9HYPH</name>
<evidence type="ECO:0000313" key="2">
    <source>
        <dbReference type="Proteomes" id="UP000298781"/>
    </source>
</evidence>
<dbReference type="Proteomes" id="UP000298781">
    <property type="component" value="Chromosome"/>
</dbReference>
<dbReference type="EMBL" id="CP039690">
    <property type="protein sequence ID" value="QCI67361.1"/>
    <property type="molecule type" value="Genomic_DNA"/>
</dbReference>
<reference evidence="1 2" key="1">
    <citation type="submission" date="2019-04" db="EMBL/GenBank/DDBJ databases">
        <title>Phreatobacter aquaticus sp. nov.</title>
        <authorList>
            <person name="Choi A."/>
        </authorList>
    </citation>
    <scope>NUCLEOTIDE SEQUENCE [LARGE SCALE GENOMIC DNA]</scope>
    <source>
        <strain evidence="1 2">KCTC 52518</strain>
    </source>
</reference>
<organism evidence="1 2">
    <name type="scientific">Phreatobacter stygius</name>
    <dbReference type="NCBI Taxonomy" id="1940610"/>
    <lineage>
        <taxon>Bacteria</taxon>
        <taxon>Pseudomonadati</taxon>
        <taxon>Pseudomonadota</taxon>
        <taxon>Alphaproteobacteria</taxon>
        <taxon>Hyphomicrobiales</taxon>
        <taxon>Phreatobacteraceae</taxon>
        <taxon>Phreatobacter</taxon>
    </lineage>
</organism>
<accession>A0A4D7B393</accession>
<evidence type="ECO:0000313" key="1">
    <source>
        <dbReference type="EMBL" id="QCI67361.1"/>
    </source>
</evidence>
<dbReference type="AlphaFoldDB" id="A0A4D7B393"/>
<sequence>MQRNRPHFDSGQTVAVAVAVAFRQFAEAVATSDRALAVAALEVTERLTFETLAGRYVSEADRRAVAKLIAQTISEIRARA</sequence>
<dbReference type="RefSeq" id="WP_136962792.1">
    <property type="nucleotide sequence ID" value="NZ_CP039690.1"/>
</dbReference>
<keyword evidence="2" id="KW-1185">Reference proteome</keyword>
<gene>
    <name evidence="1" type="ORF">E8M01_25935</name>
</gene>
<dbReference type="KEGG" id="pstg:E8M01_25935"/>